<gene>
    <name evidence="3" type="ORF">BN14_12016</name>
</gene>
<keyword evidence="1" id="KW-1133">Transmembrane helix</keyword>
<feature type="transmembrane region" description="Helical" evidence="1">
    <location>
        <begin position="58"/>
        <end position="83"/>
    </location>
</feature>
<evidence type="ECO:0000256" key="1">
    <source>
        <dbReference type="SAM" id="Phobius"/>
    </source>
</evidence>
<feature type="transmembrane region" description="Helical" evidence="1">
    <location>
        <begin position="120"/>
        <end position="144"/>
    </location>
</feature>
<dbReference type="InterPro" id="IPR045338">
    <property type="entry name" value="DUF6535"/>
</dbReference>
<sequence>MLNPSFVVESSKNLEPDPAVISAATLQEISRILRMISNNQSGAPLPEPSTEEFEPSTAAVWVNALWFLSLALSVSVSLITMLAKQWCHSYMSGRAGQPHVQARTRQKRLEELEKWKMPEILAILPVFMHLSLFLFFVGLIIHLWDTHVGVAIPVLATTAFTGTFYATTTMLPITYELCPYATPLSQFIKSCPNTLKFLKQITSTMINQTFKQLKDPKAVMIGIRQLFVAGSQRSGQSSTDEEVADSDDIMDHLTSRALGWLMTNSQDMRSIDAALQSIAGADRRLPIKPLLDCGAHRLVSQRFRNCFLSHPQSGFSYLSNPTFLDAASLYGRALEFFMSDPNYVSRVEAVLRKGSGGSFAIRRAYQCLENDYSRSRPNIAAFGLVGASTWWEMRLHTGQPSPGVLPEALAFLRRHADGESVLHPTALVALIDTVAEESQHWMRKLHPRERAQYPIYLLRLLDQMDQLSLSHARPAIAVCLTSIAVAFDGFDSADESIPSIGPQSPGHRLLNYYASSNNRNRDVEPLLVYGLLGLLRDRRIHEFTDGELLVVAQQLVAVNELRPPPSTQHLPFILPSLNLGTLAIETLLPALSPEAQNSVNGKDARGRLLQALLAYSYMWGPHSAEVYSILAESIRLPNCDNLKQRDTGHSLTFYTSSPPPRA</sequence>
<dbReference type="HOGENOM" id="CLU_016109_0_0_1"/>
<accession>M5CEI6</accession>
<comment type="caution">
    <text evidence="3">The sequence shown here is derived from an EMBL/GenBank/DDBJ whole genome shotgun (WGS) entry which is preliminary data.</text>
</comment>
<keyword evidence="1" id="KW-0812">Transmembrane</keyword>
<name>M5CEI6_THACB</name>
<dbReference type="EMBL" id="CAOJ01017735">
    <property type="protein sequence ID" value="CCO37856.1"/>
    <property type="molecule type" value="Genomic_DNA"/>
</dbReference>
<evidence type="ECO:0000259" key="2">
    <source>
        <dbReference type="Pfam" id="PF20153"/>
    </source>
</evidence>
<organism evidence="3 4">
    <name type="scientific">Thanatephorus cucumeris (strain AG1-IB / isolate 7/3/14)</name>
    <name type="common">Lettuce bottom rot fungus</name>
    <name type="synonym">Rhizoctonia solani</name>
    <dbReference type="NCBI Taxonomy" id="1108050"/>
    <lineage>
        <taxon>Eukaryota</taxon>
        <taxon>Fungi</taxon>
        <taxon>Dikarya</taxon>
        <taxon>Basidiomycota</taxon>
        <taxon>Agaricomycotina</taxon>
        <taxon>Agaricomycetes</taxon>
        <taxon>Cantharellales</taxon>
        <taxon>Ceratobasidiaceae</taxon>
        <taxon>Rhizoctonia</taxon>
        <taxon>Rhizoctonia solani AG-1</taxon>
    </lineage>
</organism>
<feature type="transmembrane region" description="Helical" evidence="1">
    <location>
        <begin position="150"/>
        <end position="167"/>
    </location>
</feature>
<protein>
    <recommendedName>
        <fullName evidence="2">DUF6535 domain-containing protein</fullName>
    </recommendedName>
</protein>
<evidence type="ECO:0000313" key="3">
    <source>
        <dbReference type="EMBL" id="CCO37856.1"/>
    </source>
</evidence>
<feature type="domain" description="DUF6535" evidence="2">
    <location>
        <begin position="5"/>
        <end position="144"/>
    </location>
</feature>
<keyword evidence="1" id="KW-0472">Membrane</keyword>
<proteinExistence type="predicted"/>
<dbReference type="Pfam" id="PF20153">
    <property type="entry name" value="DUF6535"/>
    <property type="match status" value="1"/>
</dbReference>
<dbReference type="AlphaFoldDB" id="M5CEI6"/>
<evidence type="ECO:0000313" key="4">
    <source>
        <dbReference type="Proteomes" id="UP000012065"/>
    </source>
</evidence>
<reference evidence="3 4" key="1">
    <citation type="journal article" date="2013" name="J. Biotechnol.">
        <title>Establishment and interpretation of the genome sequence of the phytopathogenic fungus Rhizoctonia solani AG1-IB isolate 7/3/14.</title>
        <authorList>
            <person name="Wibberg D.W."/>
            <person name="Jelonek L.J."/>
            <person name="Rupp O.R."/>
            <person name="Hennig M.H."/>
            <person name="Eikmeyer F.E."/>
            <person name="Goesmann A.G."/>
            <person name="Hartmann A.H."/>
            <person name="Borriss R.B."/>
            <person name="Grosch R.G."/>
            <person name="Puehler A.P."/>
            <person name="Schlueter A.S."/>
        </authorList>
    </citation>
    <scope>NUCLEOTIDE SEQUENCE [LARGE SCALE GENOMIC DNA]</scope>
    <source>
        <strain evidence="4">AG1-IB / isolate 7/3/14</strain>
    </source>
</reference>
<dbReference type="Proteomes" id="UP000012065">
    <property type="component" value="Unassembled WGS sequence"/>
</dbReference>